<sequence>MMANPENEQNGFLEEDRHRYTDVKTVESQRNDLTAEEFPEGPYGATFHEATLGKSSPWREDQRPPNRFTYENRELHEGISRDYPGSHPTHDGPGDDLIDD</sequence>
<proteinExistence type="predicted"/>
<feature type="region of interest" description="Disordered" evidence="1">
    <location>
        <begin position="1"/>
        <end position="100"/>
    </location>
</feature>
<feature type="compositionally biased region" description="Basic and acidic residues" evidence="1">
    <location>
        <begin position="57"/>
        <end position="80"/>
    </location>
</feature>
<gene>
    <name evidence="2" type="ORF">SK3146_05299</name>
</gene>
<reference evidence="2" key="2">
    <citation type="journal article" date="2021" name="J Anim Sci Technol">
        <title>Complete genome sequence of Paenibacillus konkukensis sp. nov. SK3146 as a potential probiotic strain.</title>
        <authorList>
            <person name="Jung H.I."/>
            <person name="Park S."/>
            <person name="Niu K.M."/>
            <person name="Lee S.W."/>
            <person name="Kothari D."/>
            <person name="Yi K.J."/>
            <person name="Kim S.K."/>
        </authorList>
    </citation>
    <scope>NUCLEOTIDE SEQUENCE</scope>
    <source>
        <strain evidence="2">SK3146</strain>
    </source>
</reference>
<evidence type="ECO:0000313" key="2">
    <source>
        <dbReference type="EMBL" id="UQZ86007.1"/>
    </source>
</evidence>
<feature type="compositionally biased region" description="Basic and acidic residues" evidence="1">
    <location>
        <begin position="14"/>
        <end position="30"/>
    </location>
</feature>
<evidence type="ECO:0000256" key="1">
    <source>
        <dbReference type="SAM" id="MobiDB-lite"/>
    </source>
</evidence>
<dbReference type="EMBL" id="CP027059">
    <property type="protein sequence ID" value="UQZ86007.1"/>
    <property type="molecule type" value="Genomic_DNA"/>
</dbReference>
<reference evidence="2" key="1">
    <citation type="submission" date="2018-02" db="EMBL/GenBank/DDBJ databases">
        <authorList>
            <person name="Kim S.-K."/>
            <person name="Jung H.-I."/>
            <person name="Lee S.-W."/>
        </authorList>
    </citation>
    <scope>NUCLEOTIDE SEQUENCE</scope>
    <source>
        <strain evidence="2">SK3146</strain>
    </source>
</reference>
<organism evidence="2 3">
    <name type="scientific">Paenibacillus konkukensis</name>
    <dbReference type="NCBI Taxonomy" id="2020716"/>
    <lineage>
        <taxon>Bacteria</taxon>
        <taxon>Bacillati</taxon>
        <taxon>Bacillota</taxon>
        <taxon>Bacilli</taxon>
        <taxon>Bacillales</taxon>
        <taxon>Paenibacillaceae</taxon>
        <taxon>Paenibacillus</taxon>
    </lineage>
</organism>
<evidence type="ECO:0008006" key="4">
    <source>
        <dbReference type="Google" id="ProtNLM"/>
    </source>
</evidence>
<dbReference type="Proteomes" id="UP001057134">
    <property type="component" value="Chromosome"/>
</dbReference>
<keyword evidence="3" id="KW-1185">Reference proteome</keyword>
<name>A0ABY4RU42_9BACL</name>
<accession>A0ABY4RU42</accession>
<feature type="compositionally biased region" description="Polar residues" evidence="1">
    <location>
        <begin position="1"/>
        <end position="10"/>
    </location>
</feature>
<protein>
    <recommendedName>
        <fullName evidence="4">Cytosolic protein</fullName>
    </recommendedName>
</protein>
<evidence type="ECO:0000313" key="3">
    <source>
        <dbReference type="Proteomes" id="UP001057134"/>
    </source>
</evidence>